<feature type="transmembrane region" description="Helical" evidence="1">
    <location>
        <begin position="39"/>
        <end position="60"/>
    </location>
</feature>
<evidence type="ECO:0000256" key="1">
    <source>
        <dbReference type="SAM" id="Phobius"/>
    </source>
</evidence>
<reference evidence="3" key="1">
    <citation type="submission" date="2016-10" db="EMBL/GenBank/DDBJ databases">
        <authorList>
            <person name="Varghese N."/>
            <person name="Submissions S."/>
        </authorList>
    </citation>
    <scope>NUCLEOTIDE SEQUENCE [LARGE SCALE GENOMIC DNA]</scope>
    <source>
        <strain evidence="3">Nm69</strain>
    </source>
</reference>
<name>A0A1I4FR03_9PROT</name>
<dbReference type="AlphaFoldDB" id="A0A1I4FR03"/>
<dbReference type="STRING" id="52441.SAMN05216302_104114"/>
<keyword evidence="1" id="KW-0812">Transmembrane</keyword>
<organism evidence="2 3">
    <name type="scientific">Nitrosomonas aestuarii</name>
    <dbReference type="NCBI Taxonomy" id="52441"/>
    <lineage>
        <taxon>Bacteria</taxon>
        <taxon>Pseudomonadati</taxon>
        <taxon>Pseudomonadota</taxon>
        <taxon>Betaproteobacteria</taxon>
        <taxon>Nitrosomonadales</taxon>
        <taxon>Nitrosomonadaceae</taxon>
        <taxon>Nitrosomonas</taxon>
    </lineage>
</organism>
<accession>A0A1I4FR03</accession>
<protein>
    <submittedName>
        <fullName evidence="2">Uncharacterized protein</fullName>
    </submittedName>
</protein>
<dbReference type="EMBL" id="FOSP01000041">
    <property type="protein sequence ID" value="SFL20284.1"/>
    <property type="molecule type" value="Genomic_DNA"/>
</dbReference>
<dbReference type="Proteomes" id="UP000199533">
    <property type="component" value="Unassembled WGS sequence"/>
</dbReference>
<evidence type="ECO:0000313" key="2">
    <source>
        <dbReference type="EMBL" id="SFL20284.1"/>
    </source>
</evidence>
<keyword evidence="1" id="KW-1133">Transmembrane helix</keyword>
<evidence type="ECO:0000313" key="3">
    <source>
        <dbReference type="Proteomes" id="UP000199533"/>
    </source>
</evidence>
<keyword evidence="1" id="KW-0472">Membrane</keyword>
<proteinExistence type="predicted"/>
<sequence>MRRIRVTATKSNISASYYDINFANPEQIFNNLYINYNNLYLLLGFVSVLHSFFINSSRILHICCVKFSLRN</sequence>
<gene>
    <name evidence="2" type="ORF">SAMN05216302_104114</name>
</gene>
<keyword evidence="3" id="KW-1185">Reference proteome</keyword>